<evidence type="ECO:0000256" key="1">
    <source>
        <dbReference type="ARBA" id="ARBA00004141"/>
    </source>
</evidence>
<dbReference type="InterPro" id="IPR020846">
    <property type="entry name" value="MFS_dom"/>
</dbReference>
<feature type="transmembrane region" description="Helical" evidence="4">
    <location>
        <begin position="223"/>
        <end position="244"/>
    </location>
</feature>
<dbReference type="PANTHER" id="PTHR11360:SF302">
    <property type="entry name" value="MAJOR FACILITATOR SUPERFAMILY (MFS) PROFILE DOMAIN-CONTAINING PROTEIN"/>
    <property type="match status" value="1"/>
</dbReference>
<feature type="transmembrane region" description="Helical" evidence="4">
    <location>
        <begin position="332"/>
        <end position="349"/>
    </location>
</feature>
<sequence>MASSTSAIALRETRTPQDTISISLEEEEEAPAPNPSAISNISVSPELRPMTRQRQILVLISSFLTICITIGFNQAYGVFQSYYISPSQTMLPKTTAEDGALVAFVGSLGYGLTWGGSIVVNPVIARLGIKGTRGVSVLGVLCMSAGFGLASLSTQVWHLLLTQGLLYGIGSSCLYFPILSSAPEYFTTHRGAAMGFILSGAGIGGLVFSPLIRALLNALGPRWTLRTLSLLNLLISLPIAITAAPSRFVGRRPTHINLALATKPAFLLSVGAGFLQAGGNGLPLTFLAEYSVALGYSPGRGATLLALSNGVNSVSRVLTGWVGDRCGRQNTLIANVVLCVVSVLGFWLGSASSGEGGSRSLWVCFVVVYGIAGGGYNALFPTTIAEVFGLQAYASVNGFIYFVRGLGQIFGSPVGGKILGESKLGNYRNVVLFDAALLGGAALCVIGVRFWDAVDKRRWMWKA</sequence>
<keyword evidence="7" id="KW-1185">Reference proteome</keyword>
<keyword evidence="4" id="KW-0472">Membrane</keyword>
<evidence type="ECO:0000313" key="6">
    <source>
        <dbReference type="EMBL" id="TVY29425.1"/>
    </source>
</evidence>
<evidence type="ECO:0000313" key="7">
    <source>
        <dbReference type="Proteomes" id="UP000431533"/>
    </source>
</evidence>
<dbReference type="SUPFAM" id="SSF103473">
    <property type="entry name" value="MFS general substrate transporter"/>
    <property type="match status" value="1"/>
</dbReference>
<proteinExistence type="inferred from homology"/>
<feature type="transmembrane region" description="Helical" evidence="4">
    <location>
        <begin position="191"/>
        <end position="211"/>
    </location>
</feature>
<keyword evidence="4" id="KW-0812">Transmembrane</keyword>
<dbReference type="OrthoDB" id="6499973at2759"/>
<dbReference type="Gene3D" id="1.20.1250.20">
    <property type="entry name" value="MFS general substrate transporter like domains"/>
    <property type="match status" value="2"/>
</dbReference>
<dbReference type="PROSITE" id="PS50850">
    <property type="entry name" value="MFS"/>
    <property type="match status" value="1"/>
</dbReference>
<name>A0A8H8U0K9_9HELO</name>
<comment type="similarity">
    <text evidence="2">Belongs to the major facilitator superfamily. Monocarboxylate porter (TC 2.A.1.13) family.</text>
</comment>
<comment type="subcellular location">
    <subcellularLocation>
        <location evidence="1">Membrane</location>
        <topology evidence="1">Multi-pass membrane protein</topology>
    </subcellularLocation>
</comment>
<evidence type="ECO:0000259" key="5">
    <source>
        <dbReference type="PROSITE" id="PS50850"/>
    </source>
</evidence>
<evidence type="ECO:0000256" key="3">
    <source>
        <dbReference type="SAM" id="MobiDB-lite"/>
    </source>
</evidence>
<dbReference type="PANTHER" id="PTHR11360">
    <property type="entry name" value="MONOCARBOXYLATE TRANSPORTER"/>
    <property type="match status" value="1"/>
</dbReference>
<comment type="caution">
    <text evidence="6">The sequence shown here is derived from an EMBL/GenBank/DDBJ whole genome shotgun (WGS) entry which is preliminary data.</text>
</comment>
<feature type="transmembrane region" description="Helical" evidence="4">
    <location>
        <begin position="361"/>
        <end position="379"/>
    </location>
</feature>
<dbReference type="GO" id="GO:0022857">
    <property type="term" value="F:transmembrane transporter activity"/>
    <property type="evidence" value="ECO:0007669"/>
    <property type="project" value="InterPro"/>
</dbReference>
<dbReference type="Proteomes" id="UP000431533">
    <property type="component" value="Unassembled WGS sequence"/>
</dbReference>
<reference evidence="6 7" key="1">
    <citation type="submission" date="2018-05" db="EMBL/GenBank/DDBJ databases">
        <title>Genome sequencing and assembly of the regulated plant pathogen Lachnellula willkommii and related sister species for the development of diagnostic species identification markers.</title>
        <authorList>
            <person name="Giroux E."/>
            <person name="Bilodeau G."/>
        </authorList>
    </citation>
    <scope>NUCLEOTIDE SEQUENCE [LARGE SCALE GENOMIC DNA]</scope>
    <source>
        <strain evidence="6 7">CBS 185.66</strain>
    </source>
</reference>
<dbReference type="EMBL" id="QGMH01000018">
    <property type="protein sequence ID" value="TVY29425.1"/>
    <property type="molecule type" value="Genomic_DNA"/>
</dbReference>
<feature type="transmembrane region" description="Helical" evidence="4">
    <location>
        <begin position="99"/>
        <end position="120"/>
    </location>
</feature>
<organism evidence="6 7">
    <name type="scientific">Lachnellula hyalina</name>
    <dbReference type="NCBI Taxonomy" id="1316788"/>
    <lineage>
        <taxon>Eukaryota</taxon>
        <taxon>Fungi</taxon>
        <taxon>Dikarya</taxon>
        <taxon>Ascomycota</taxon>
        <taxon>Pezizomycotina</taxon>
        <taxon>Leotiomycetes</taxon>
        <taxon>Helotiales</taxon>
        <taxon>Lachnaceae</taxon>
        <taxon>Lachnellula</taxon>
    </lineage>
</organism>
<dbReference type="InterPro" id="IPR036259">
    <property type="entry name" value="MFS_trans_sf"/>
</dbReference>
<feature type="transmembrane region" description="Helical" evidence="4">
    <location>
        <begin position="56"/>
        <end position="79"/>
    </location>
</feature>
<dbReference type="RefSeq" id="XP_031008212.1">
    <property type="nucleotide sequence ID" value="XM_031146844.1"/>
</dbReference>
<feature type="transmembrane region" description="Helical" evidence="4">
    <location>
        <begin position="431"/>
        <end position="451"/>
    </location>
</feature>
<feature type="region of interest" description="Disordered" evidence="3">
    <location>
        <begin position="1"/>
        <end position="20"/>
    </location>
</feature>
<keyword evidence="4" id="KW-1133">Transmembrane helix</keyword>
<dbReference type="Pfam" id="PF07690">
    <property type="entry name" value="MFS_1"/>
    <property type="match status" value="1"/>
</dbReference>
<accession>A0A8H8U0K9</accession>
<feature type="domain" description="Major facilitator superfamily (MFS) profile" evidence="5">
    <location>
        <begin position="257"/>
        <end position="463"/>
    </location>
</feature>
<dbReference type="GeneID" id="41982063"/>
<evidence type="ECO:0000256" key="2">
    <source>
        <dbReference type="ARBA" id="ARBA00006727"/>
    </source>
</evidence>
<dbReference type="InterPro" id="IPR050327">
    <property type="entry name" value="Proton-linked_MCT"/>
</dbReference>
<feature type="transmembrane region" description="Helical" evidence="4">
    <location>
        <begin position="156"/>
        <end position="179"/>
    </location>
</feature>
<dbReference type="GO" id="GO:0016020">
    <property type="term" value="C:membrane"/>
    <property type="evidence" value="ECO:0007669"/>
    <property type="project" value="UniProtKB-SubCell"/>
</dbReference>
<protein>
    <submittedName>
        <fullName evidence="6">Aspyridones efflux protein</fullName>
    </submittedName>
</protein>
<dbReference type="InterPro" id="IPR011701">
    <property type="entry name" value="MFS"/>
</dbReference>
<dbReference type="AlphaFoldDB" id="A0A8H8U0K9"/>
<gene>
    <name evidence="6" type="primary">apdF_1</name>
    <name evidence="6" type="ORF">LHYA1_G001865</name>
</gene>
<evidence type="ECO:0000256" key="4">
    <source>
        <dbReference type="SAM" id="Phobius"/>
    </source>
</evidence>
<feature type="transmembrane region" description="Helical" evidence="4">
    <location>
        <begin position="132"/>
        <end position="150"/>
    </location>
</feature>